<sequence>MNVLIEMTALSIGRPSADASVETIAAWYEAKSKLHEHIAAQGGPDSARESAIAAAAHEHALQLLRRPVLQVA</sequence>
<dbReference type="EMBL" id="JAEMNV010000012">
    <property type="protein sequence ID" value="MBJ8342536.1"/>
    <property type="molecule type" value="Genomic_DNA"/>
</dbReference>
<accession>A0A934NVX7</accession>
<gene>
    <name evidence="1" type="ORF">JGU71_26965</name>
</gene>
<evidence type="ECO:0000313" key="1">
    <source>
        <dbReference type="EMBL" id="MBJ8342536.1"/>
    </source>
</evidence>
<proteinExistence type="predicted"/>
<evidence type="ECO:0000313" key="2">
    <source>
        <dbReference type="Proteomes" id="UP000655868"/>
    </source>
</evidence>
<keyword evidence="2" id="KW-1185">Reference proteome</keyword>
<reference evidence="1" key="1">
    <citation type="submission" date="2020-12" db="EMBL/GenBank/DDBJ databases">
        <title>Antrihabitans popcorni sp. nov. and Antrihabitans auranticaus sp. nov., isolated from a larva cave.</title>
        <authorList>
            <person name="Lee S.D."/>
            <person name="Kim I.S."/>
        </authorList>
    </citation>
    <scope>NUCLEOTIDE SEQUENCE</scope>
    <source>
        <strain evidence="1">YC3-6</strain>
    </source>
</reference>
<protein>
    <submittedName>
        <fullName evidence="1">Uncharacterized protein</fullName>
    </submittedName>
</protein>
<organism evidence="1 2">
    <name type="scientific">Antrihabitans stalagmiti</name>
    <dbReference type="NCBI Taxonomy" id="2799499"/>
    <lineage>
        <taxon>Bacteria</taxon>
        <taxon>Bacillati</taxon>
        <taxon>Actinomycetota</taxon>
        <taxon>Actinomycetes</taxon>
        <taxon>Mycobacteriales</taxon>
        <taxon>Nocardiaceae</taxon>
        <taxon>Antrihabitans</taxon>
    </lineage>
</organism>
<name>A0A934NVX7_9NOCA</name>
<dbReference type="Proteomes" id="UP000655868">
    <property type="component" value="Unassembled WGS sequence"/>
</dbReference>
<comment type="caution">
    <text evidence="1">The sequence shown here is derived from an EMBL/GenBank/DDBJ whole genome shotgun (WGS) entry which is preliminary data.</text>
</comment>
<dbReference type="AlphaFoldDB" id="A0A934NVX7"/>
<dbReference type="RefSeq" id="WP_199708156.1">
    <property type="nucleotide sequence ID" value="NZ_JAEMNV010000012.1"/>
</dbReference>